<dbReference type="Proteomes" id="UP001320898">
    <property type="component" value="Unassembled WGS sequence"/>
</dbReference>
<gene>
    <name evidence="1" type="ORF">MUB46_04405</name>
</gene>
<accession>A0AAW5QVQ7</accession>
<evidence type="ECO:0000313" key="2">
    <source>
        <dbReference type="Proteomes" id="UP001320898"/>
    </source>
</evidence>
<sequence length="64" mass="7034">MGNIKTVLIASLAVGLAAGLGGCREEEQNRPLHLDKGVYLGKADTPLTDEQRRALDQRNQQQKF</sequence>
<evidence type="ECO:0000313" key="1">
    <source>
        <dbReference type="EMBL" id="MCT8971095.1"/>
    </source>
</evidence>
<keyword evidence="2" id="KW-1185">Reference proteome</keyword>
<dbReference type="EMBL" id="JALIDZ010000002">
    <property type="protein sequence ID" value="MCT8971095.1"/>
    <property type="molecule type" value="Genomic_DNA"/>
</dbReference>
<dbReference type="AlphaFoldDB" id="A0AAW5QVQ7"/>
<protein>
    <recommendedName>
        <fullName evidence="3">Lipoprotein</fullName>
    </recommendedName>
</protein>
<proteinExistence type="predicted"/>
<name>A0AAW5QVQ7_9HYPH</name>
<reference evidence="1 2" key="1">
    <citation type="submission" date="2022-04" db="EMBL/GenBank/DDBJ databases">
        <authorList>
            <person name="Ye Y.-Q."/>
            <person name="Du Z.-J."/>
        </authorList>
    </citation>
    <scope>NUCLEOTIDE SEQUENCE [LARGE SCALE GENOMIC DNA]</scope>
    <source>
        <strain evidence="1 2">A6E488</strain>
    </source>
</reference>
<dbReference type="PROSITE" id="PS51257">
    <property type="entry name" value="PROKAR_LIPOPROTEIN"/>
    <property type="match status" value="1"/>
</dbReference>
<dbReference type="RefSeq" id="WP_261614667.1">
    <property type="nucleotide sequence ID" value="NZ_JALIDZ010000002.1"/>
</dbReference>
<organism evidence="1 2">
    <name type="scientific">Microbaculum marinisediminis</name>
    <dbReference type="NCBI Taxonomy" id="2931392"/>
    <lineage>
        <taxon>Bacteria</taxon>
        <taxon>Pseudomonadati</taxon>
        <taxon>Pseudomonadota</taxon>
        <taxon>Alphaproteobacteria</taxon>
        <taxon>Hyphomicrobiales</taxon>
        <taxon>Tepidamorphaceae</taxon>
        <taxon>Microbaculum</taxon>
    </lineage>
</organism>
<comment type="caution">
    <text evidence="1">The sequence shown here is derived from an EMBL/GenBank/DDBJ whole genome shotgun (WGS) entry which is preliminary data.</text>
</comment>
<evidence type="ECO:0008006" key="3">
    <source>
        <dbReference type="Google" id="ProtNLM"/>
    </source>
</evidence>